<sequence length="372" mass="40288">MGETHIRGYLLQLSELNRKNPPWHHGCCRRRTRMVGPAEMVRPPMRRSAGFLRSHLGEVESRMGVPEVNSNAPDFGSVGVKSICKAPIAGGSEALDAVTIPVVAVVDTAIPTVTERVTHESESEGEELNVSPDIPLEVKEAAGALSSSGEVDSVRPPHEPDPVVTGVVPSQPVLIVKPVPPDDKAVTVHNWYFVMNWLGASMVGSFFKAEGCNNRVQLLIVLNLLWLLCCSCYYISITALPILAHKRLSKRPDPFRSRSTWPAPNWSSQRPGLQLVQPWCFISTILSRGTAMALSRGSAVCLVQARSAPGRSETTTGHLVRPSFGLVRPPSGQATIYDPITAVAFPAAVGFNTNIPAASHHQTSISQPWPQL</sequence>
<comment type="caution">
    <text evidence="1">The sequence shown here is derived from an EMBL/GenBank/DDBJ whole genome shotgun (WGS) entry which is preliminary data.</text>
</comment>
<proteinExistence type="predicted"/>
<evidence type="ECO:0000313" key="2">
    <source>
        <dbReference type="Proteomes" id="UP001062846"/>
    </source>
</evidence>
<protein>
    <submittedName>
        <fullName evidence="1">Uncharacterized protein</fullName>
    </submittedName>
</protein>
<reference evidence="1" key="1">
    <citation type="submission" date="2022-02" db="EMBL/GenBank/DDBJ databases">
        <title>Plant Genome Project.</title>
        <authorList>
            <person name="Zhang R.-G."/>
        </authorList>
    </citation>
    <scope>NUCLEOTIDE SEQUENCE</scope>
    <source>
        <strain evidence="1">AT1</strain>
    </source>
</reference>
<organism evidence="1 2">
    <name type="scientific">Rhododendron molle</name>
    <name type="common">Chinese azalea</name>
    <name type="synonym">Azalea mollis</name>
    <dbReference type="NCBI Taxonomy" id="49168"/>
    <lineage>
        <taxon>Eukaryota</taxon>
        <taxon>Viridiplantae</taxon>
        <taxon>Streptophyta</taxon>
        <taxon>Embryophyta</taxon>
        <taxon>Tracheophyta</taxon>
        <taxon>Spermatophyta</taxon>
        <taxon>Magnoliopsida</taxon>
        <taxon>eudicotyledons</taxon>
        <taxon>Gunneridae</taxon>
        <taxon>Pentapetalae</taxon>
        <taxon>asterids</taxon>
        <taxon>Ericales</taxon>
        <taxon>Ericaceae</taxon>
        <taxon>Ericoideae</taxon>
        <taxon>Rhodoreae</taxon>
        <taxon>Rhododendron</taxon>
    </lineage>
</organism>
<evidence type="ECO:0000313" key="1">
    <source>
        <dbReference type="EMBL" id="KAI8527827.1"/>
    </source>
</evidence>
<name>A0ACC0LGX4_RHOML</name>
<keyword evidence="2" id="KW-1185">Reference proteome</keyword>
<gene>
    <name evidence="1" type="ORF">RHMOL_Rhmol12G0104300</name>
</gene>
<dbReference type="Proteomes" id="UP001062846">
    <property type="component" value="Chromosome 12"/>
</dbReference>
<accession>A0ACC0LGX4</accession>
<dbReference type="EMBL" id="CM046399">
    <property type="protein sequence ID" value="KAI8527827.1"/>
    <property type="molecule type" value="Genomic_DNA"/>
</dbReference>